<name>A0ACB9HN05_9ASTR</name>
<evidence type="ECO:0000313" key="1">
    <source>
        <dbReference type="EMBL" id="KAI3796631.1"/>
    </source>
</evidence>
<reference evidence="1 2" key="2">
    <citation type="journal article" date="2022" name="Mol. Ecol. Resour.">
        <title>The genomes of chicory, endive, great burdock and yacon provide insights into Asteraceae paleo-polyploidization history and plant inulin production.</title>
        <authorList>
            <person name="Fan W."/>
            <person name="Wang S."/>
            <person name="Wang H."/>
            <person name="Wang A."/>
            <person name="Jiang F."/>
            <person name="Liu H."/>
            <person name="Zhao H."/>
            <person name="Xu D."/>
            <person name="Zhang Y."/>
        </authorList>
    </citation>
    <scope>NUCLEOTIDE SEQUENCE [LARGE SCALE GENOMIC DNA]</scope>
    <source>
        <strain evidence="2">cv. Yunnan</strain>
        <tissue evidence="1">Leaves</tissue>
    </source>
</reference>
<accession>A0ACB9HN05</accession>
<evidence type="ECO:0000313" key="2">
    <source>
        <dbReference type="Proteomes" id="UP001056120"/>
    </source>
</evidence>
<organism evidence="1 2">
    <name type="scientific">Smallanthus sonchifolius</name>
    <dbReference type="NCBI Taxonomy" id="185202"/>
    <lineage>
        <taxon>Eukaryota</taxon>
        <taxon>Viridiplantae</taxon>
        <taxon>Streptophyta</taxon>
        <taxon>Embryophyta</taxon>
        <taxon>Tracheophyta</taxon>
        <taxon>Spermatophyta</taxon>
        <taxon>Magnoliopsida</taxon>
        <taxon>eudicotyledons</taxon>
        <taxon>Gunneridae</taxon>
        <taxon>Pentapetalae</taxon>
        <taxon>asterids</taxon>
        <taxon>campanulids</taxon>
        <taxon>Asterales</taxon>
        <taxon>Asteraceae</taxon>
        <taxon>Asteroideae</taxon>
        <taxon>Heliantheae alliance</taxon>
        <taxon>Millerieae</taxon>
        <taxon>Smallanthus</taxon>
    </lineage>
</organism>
<dbReference type="EMBL" id="CM042029">
    <property type="protein sequence ID" value="KAI3796631.1"/>
    <property type="molecule type" value="Genomic_DNA"/>
</dbReference>
<comment type="caution">
    <text evidence="1">The sequence shown here is derived from an EMBL/GenBank/DDBJ whole genome shotgun (WGS) entry which is preliminary data.</text>
</comment>
<reference evidence="2" key="1">
    <citation type="journal article" date="2022" name="Mol. Ecol. Resour.">
        <title>The genomes of chicory, endive, great burdock and yacon provide insights into Asteraceae palaeo-polyploidization history and plant inulin production.</title>
        <authorList>
            <person name="Fan W."/>
            <person name="Wang S."/>
            <person name="Wang H."/>
            <person name="Wang A."/>
            <person name="Jiang F."/>
            <person name="Liu H."/>
            <person name="Zhao H."/>
            <person name="Xu D."/>
            <person name="Zhang Y."/>
        </authorList>
    </citation>
    <scope>NUCLEOTIDE SEQUENCE [LARGE SCALE GENOMIC DNA]</scope>
    <source>
        <strain evidence="2">cv. Yunnan</strain>
    </source>
</reference>
<keyword evidence="2" id="KW-1185">Reference proteome</keyword>
<dbReference type="Proteomes" id="UP001056120">
    <property type="component" value="Linkage Group LG12"/>
</dbReference>
<gene>
    <name evidence="1" type="ORF">L1987_39309</name>
</gene>
<sequence>MICTTLPVYLIFPQSRLPHFAHAPVTAAGHFSETPIGVCDHYFRAFLLLRLTKPVQVTTYSHTLGGQMSKGLIWATAEDLSRNRGRVLSLYRQVLRRLNSPDLPLNLAARLHRKAQAQARAIFMVAAEERSIHNIKDLIDVAEYSLSLLRKGEIPKYIQ</sequence>
<protein>
    <submittedName>
        <fullName evidence="1">Uncharacterized protein</fullName>
    </submittedName>
</protein>
<proteinExistence type="predicted"/>